<feature type="signal peptide" evidence="1">
    <location>
        <begin position="1"/>
        <end position="16"/>
    </location>
</feature>
<name>A0AAQ0HCJ8_PARVE</name>
<dbReference type="RefSeq" id="WP_166436154.1">
    <property type="nucleotide sequence ID" value="NZ_CP035285.1"/>
</dbReference>
<evidence type="ECO:0000313" key="2">
    <source>
        <dbReference type="EMBL" id="REG28212.1"/>
    </source>
</evidence>
<accession>A0AAQ0HCJ8</accession>
<gene>
    <name evidence="2" type="ORF">ATH84_106510</name>
</gene>
<organism evidence="2 3">
    <name type="scientific">Paracoccus versutus</name>
    <name type="common">Thiobacillus versutus</name>
    <dbReference type="NCBI Taxonomy" id="34007"/>
    <lineage>
        <taxon>Bacteria</taxon>
        <taxon>Pseudomonadati</taxon>
        <taxon>Pseudomonadota</taxon>
        <taxon>Alphaproteobacteria</taxon>
        <taxon>Rhodobacterales</taxon>
        <taxon>Paracoccaceae</taxon>
        <taxon>Paracoccus</taxon>
    </lineage>
</organism>
<sequence>MIKAFLLLLAVLPILAACGGETPIRKTNCWSTMALVPMDDCEFEYVPVAR</sequence>
<protein>
    <submittedName>
        <fullName evidence="2">Uncharacterized protein</fullName>
    </submittedName>
</protein>
<reference evidence="2 3" key="1">
    <citation type="submission" date="2018-08" db="EMBL/GenBank/DDBJ databases">
        <title>Genomic Encyclopedia of Archaeal and Bacterial Type Strains, Phase II (KMG-II): from individual species to whole genera.</title>
        <authorList>
            <person name="Goeker M."/>
        </authorList>
    </citation>
    <scope>NUCLEOTIDE SEQUENCE [LARGE SCALE GENOMIC DNA]</scope>
    <source>
        <strain evidence="2 3">DSM 582</strain>
    </source>
</reference>
<evidence type="ECO:0000256" key="1">
    <source>
        <dbReference type="SAM" id="SignalP"/>
    </source>
</evidence>
<dbReference type="Proteomes" id="UP000256794">
    <property type="component" value="Unassembled WGS sequence"/>
</dbReference>
<keyword evidence="1" id="KW-0732">Signal</keyword>
<proteinExistence type="predicted"/>
<feature type="chain" id="PRO_5042869932" evidence="1">
    <location>
        <begin position="17"/>
        <end position="50"/>
    </location>
</feature>
<keyword evidence="3" id="KW-1185">Reference proteome</keyword>
<dbReference type="AlphaFoldDB" id="A0AAQ0HCJ8"/>
<comment type="caution">
    <text evidence="2">The sequence shown here is derived from an EMBL/GenBank/DDBJ whole genome shotgun (WGS) entry which is preliminary data.</text>
</comment>
<dbReference type="EMBL" id="QUMX01000065">
    <property type="protein sequence ID" value="REG28212.1"/>
    <property type="molecule type" value="Genomic_DNA"/>
</dbReference>
<dbReference type="PROSITE" id="PS51257">
    <property type="entry name" value="PROKAR_LIPOPROTEIN"/>
    <property type="match status" value="1"/>
</dbReference>
<evidence type="ECO:0000313" key="3">
    <source>
        <dbReference type="Proteomes" id="UP000256794"/>
    </source>
</evidence>